<sequence length="38" mass="4387">MRTNCNFAFDPTKWLGHSILNWGHCNFIHSLLSINIKG</sequence>
<protein>
    <submittedName>
        <fullName evidence="1">Uncharacterized protein</fullName>
    </submittedName>
</protein>
<evidence type="ECO:0000313" key="1">
    <source>
        <dbReference type="EMBL" id="JAH79498.1"/>
    </source>
</evidence>
<reference evidence="1" key="2">
    <citation type="journal article" date="2015" name="Fish Shellfish Immunol.">
        <title>Early steps in the European eel (Anguilla anguilla)-Vibrio vulnificus interaction in the gills: Role of the RtxA13 toxin.</title>
        <authorList>
            <person name="Callol A."/>
            <person name="Pajuelo D."/>
            <person name="Ebbesson L."/>
            <person name="Teles M."/>
            <person name="MacKenzie S."/>
            <person name="Amaro C."/>
        </authorList>
    </citation>
    <scope>NUCLEOTIDE SEQUENCE</scope>
</reference>
<dbReference type="AlphaFoldDB" id="A0A0E9VQG7"/>
<reference evidence="1" key="1">
    <citation type="submission" date="2014-11" db="EMBL/GenBank/DDBJ databases">
        <authorList>
            <person name="Amaro Gonzalez C."/>
        </authorList>
    </citation>
    <scope>NUCLEOTIDE SEQUENCE</scope>
</reference>
<organism evidence="1">
    <name type="scientific">Anguilla anguilla</name>
    <name type="common">European freshwater eel</name>
    <name type="synonym">Muraena anguilla</name>
    <dbReference type="NCBI Taxonomy" id="7936"/>
    <lineage>
        <taxon>Eukaryota</taxon>
        <taxon>Metazoa</taxon>
        <taxon>Chordata</taxon>
        <taxon>Craniata</taxon>
        <taxon>Vertebrata</taxon>
        <taxon>Euteleostomi</taxon>
        <taxon>Actinopterygii</taxon>
        <taxon>Neopterygii</taxon>
        <taxon>Teleostei</taxon>
        <taxon>Anguilliformes</taxon>
        <taxon>Anguillidae</taxon>
        <taxon>Anguilla</taxon>
    </lineage>
</organism>
<dbReference type="EMBL" id="GBXM01029079">
    <property type="protein sequence ID" value="JAH79498.1"/>
    <property type="molecule type" value="Transcribed_RNA"/>
</dbReference>
<accession>A0A0E9VQG7</accession>
<name>A0A0E9VQG7_ANGAN</name>
<proteinExistence type="predicted"/>